<protein>
    <submittedName>
        <fullName evidence="1">Uncharacterized protein</fullName>
    </submittedName>
</protein>
<reference evidence="1 2" key="1">
    <citation type="submission" date="2016-12" db="EMBL/GenBank/DDBJ databases">
        <title>Clostridium tepidum sp. nov., a close relative of Clostridium sporogenes and Clostridium botulinum Group I.</title>
        <authorList>
            <person name="Dobritsa A.P."/>
            <person name="Kutumbaka K.K."/>
            <person name="Werner K."/>
            <person name="Wiedmann M."/>
            <person name="Asmus A."/>
            <person name="Samadpour M."/>
        </authorList>
    </citation>
    <scope>NUCLEOTIDE SEQUENCE [LARGE SCALE GENOMIC DNA]</scope>
    <source>
        <strain evidence="1 2">IEH 97212</strain>
    </source>
</reference>
<dbReference type="OrthoDB" id="1916094at2"/>
<evidence type="ECO:0000313" key="2">
    <source>
        <dbReference type="Proteomes" id="UP000190256"/>
    </source>
</evidence>
<dbReference type="AlphaFoldDB" id="A0A1S9I0G6"/>
<proteinExistence type="predicted"/>
<dbReference type="EMBL" id="MRAE01000065">
    <property type="protein sequence ID" value="OOO63787.1"/>
    <property type="molecule type" value="Genomic_DNA"/>
</dbReference>
<organism evidence="1 2">
    <name type="scientific">Clostridium tepidum</name>
    <dbReference type="NCBI Taxonomy" id="1962263"/>
    <lineage>
        <taxon>Bacteria</taxon>
        <taxon>Bacillati</taxon>
        <taxon>Bacillota</taxon>
        <taxon>Clostridia</taxon>
        <taxon>Eubacteriales</taxon>
        <taxon>Clostridiaceae</taxon>
        <taxon>Clostridium</taxon>
    </lineage>
</organism>
<evidence type="ECO:0000313" key="1">
    <source>
        <dbReference type="EMBL" id="OOO63787.1"/>
    </source>
</evidence>
<name>A0A1S9I0G6_9CLOT</name>
<comment type="caution">
    <text evidence="1">The sequence shown here is derived from an EMBL/GenBank/DDBJ whole genome shotgun (WGS) entry which is preliminary data.</text>
</comment>
<accession>A0A1S9I0G6</accession>
<dbReference type="Gene3D" id="3.30.70.1990">
    <property type="match status" value="1"/>
</dbReference>
<sequence length="115" mass="13494">MYANLSQEICMEDTDGLKVKVKEKSTLSKEKYKDYEVFIFTVKNSPDILQNKLESKVGDVVLYCYKWNNNPEQIVKVYVKKDPSKNLTVRECWKILREDMGNLGIKIKKLVMHKS</sequence>
<dbReference type="Proteomes" id="UP000190256">
    <property type="component" value="Unassembled WGS sequence"/>
</dbReference>
<dbReference type="RefSeq" id="WP_078054817.1">
    <property type="nucleotide sequence ID" value="NZ_MRAE01000065.1"/>
</dbReference>
<gene>
    <name evidence="1" type="ORF">BS638_13540</name>
</gene>